<sequence>MPQQASSTSPAPASSDPQNPLEIHEIIALVGQFVELWSPCSSSSSIFGNNTHYEFNPKQLLSHSTVSKTWRAGLLPVLWQIYDGNCMIKIPNHIISRNSHLFRIIIDCRHHGPFDCTALHELSTTFSNVFTHNLIRYAHQPLTISKLHWKGTEYQRTSPAMLDLSESEPELDSKTHSNWGRRRTMQLSDMPTLISHLTLSYWSIPGAAPFVHFLNKFSNLSTLVLDNVVDARSTNTPSYKLEPTTSTTVNSSLGATTLDPNRSQSPSGLSLLPLSSFPIVPPSVHLSTVFILYITSARDLRLSYMPIIESCPNLEELHIFNFRIPLCVQEDKTTATIIPSCPRLQIMELDVNHYKDQSEKTRVSDAVEDGDVAHFIQTILTGGRGGGRDASRALISFRARLTSFGELCGQVLADQIESLEIFELRMQRRYYKPAAARVDSNPCQDPKRLELEREIERQLQLELKREQERYEYQQALIGIQMVLSSQKGLRNIHLGLYEDTEQSSTDDCNDILLFKGQWACLETLEELYLSNLGSQSVQERVIGDIEGTEEDGTLWIWRCSTKLRLEPALEEHIASIVRHMPRLRRMSLNRVVFFKLRGSRV</sequence>
<dbReference type="GeneID" id="33567977"/>
<evidence type="ECO:0000313" key="1">
    <source>
        <dbReference type="EMBL" id="ORY95094.1"/>
    </source>
</evidence>
<accession>A0A1Y2G5A3</accession>
<gene>
    <name evidence="1" type="ORF">BCR41DRAFT_365257</name>
</gene>
<name>A0A1Y2G5A3_9FUNG</name>
<proteinExistence type="predicted"/>
<reference evidence="1 2" key="1">
    <citation type="submission" date="2016-07" db="EMBL/GenBank/DDBJ databases">
        <title>Pervasive Adenine N6-methylation of Active Genes in Fungi.</title>
        <authorList>
            <consortium name="DOE Joint Genome Institute"/>
            <person name="Mondo S.J."/>
            <person name="Dannebaum R.O."/>
            <person name="Kuo R.C."/>
            <person name="Labutti K."/>
            <person name="Haridas S."/>
            <person name="Kuo A."/>
            <person name="Salamov A."/>
            <person name="Ahrendt S.R."/>
            <person name="Lipzen A."/>
            <person name="Sullivan W."/>
            <person name="Andreopoulos W.B."/>
            <person name="Clum A."/>
            <person name="Lindquist E."/>
            <person name="Daum C."/>
            <person name="Ramamoorthy G.K."/>
            <person name="Gryganskyi A."/>
            <person name="Culley D."/>
            <person name="Magnuson J.K."/>
            <person name="James T.Y."/>
            <person name="O'Malley M.A."/>
            <person name="Stajich J.E."/>
            <person name="Spatafora J.W."/>
            <person name="Visel A."/>
            <person name="Grigoriev I.V."/>
        </authorList>
    </citation>
    <scope>NUCLEOTIDE SEQUENCE [LARGE SCALE GENOMIC DNA]</scope>
    <source>
        <strain evidence="1 2">NRRL 3116</strain>
    </source>
</reference>
<dbReference type="InParanoid" id="A0A1Y2G5A3"/>
<evidence type="ECO:0008006" key="3">
    <source>
        <dbReference type="Google" id="ProtNLM"/>
    </source>
</evidence>
<comment type="caution">
    <text evidence="1">The sequence shown here is derived from an EMBL/GenBank/DDBJ whole genome shotgun (WGS) entry which is preliminary data.</text>
</comment>
<evidence type="ECO:0000313" key="2">
    <source>
        <dbReference type="Proteomes" id="UP000193648"/>
    </source>
</evidence>
<keyword evidence="2" id="KW-1185">Reference proteome</keyword>
<dbReference type="EMBL" id="MCFF01000086">
    <property type="protein sequence ID" value="ORY95094.1"/>
    <property type="molecule type" value="Genomic_DNA"/>
</dbReference>
<organism evidence="1 2">
    <name type="scientific">Lobosporangium transversale</name>
    <dbReference type="NCBI Taxonomy" id="64571"/>
    <lineage>
        <taxon>Eukaryota</taxon>
        <taxon>Fungi</taxon>
        <taxon>Fungi incertae sedis</taxon>
        <taxon>Mucoromycota</taxon>
        <taxon>Mortierellomycotina</taxon>
        <taxon>Mortierellomycetes</taxon>
        <taxon>Mortierellales</taxon>
        <taxon>Mortierellaceae</taxon>
        <taxon>Lobosporangium</taxon>
    </lineage>
</organism>
<dbReference type="InterPro" id="IPR032675">
    <property type="entry name" value="LRR_dom_sf"/>
</dbReference>
<protein>
    <recommendedName>
        <fullName evidence="3">F-box domain-containing protein</fullName>
    </recommendedName>
</protein>
<dbReference type="AlphaFoldDB" id="A0A1Y2G5A3"/>
<dbReference type="Gene3D" id="3.80.10.10">
    <property type="entry name" value="Ribonuclease Inhibitor"/>
    <property type="match status" value="1"/>
</dbReference>
<dbReference type="OrthoDB" id="2329874at2759"/>
<dbReference type="Proteomes" id="UP000193648">
    <property type="component" value="Unassembled WGS sequence"/>
</dbReference>
<dbReference type="RefSeq" id="XP_021875303.1">
    <property type="nucleotide sequence ID" value="XM_022026134.1"/>
</dbReference>